<dbReference type="InterPro" id="IPR021424">
    <property type="entry name" value="PorA"/>
</dbReference>
<keyword evidence="2" id="KW-1133">Transmembrane helix</keyword>
<sequence>MRRIVGAILVVLGALLLGLGLLAKPYLYPRLATVPLDQDSTSISEGKNMSVLYPHVKNGAAAIDALKGVDVKSTRTVIGIPGKVAEQDLQSSTAFWQTQVKSEANVGGKWVPLSYSDEGVSFDRVSAEVTNCCGDYKSVGDLDNPKKTEQVTRTGHYFKFPFDTQQQDYDWWDGDLGKAVPIKFKEVADLYGTDTYVFEQVIPKTQTASREVPASLFSPTGTGNVTAKVMYGNTRTLWVEPNTGVIIKGQEKVDKTLESSAGTVAMTVGTIGYNEATIEDNAKTWGSKGSLLGLIRGPLGWILGLLGVALLGLGAFLLLAGRRNAEQQAQHSTRSGDAAVDDTDRFFTEAEQTTRRRSDVDRG</sequence>
<feature type="compositionally biased region" description="Basic and acidic residues" evidence="1">
    <location>
        <begin position="342"/>
        <end position="363"/>
    </location>
</feature>
<evidence type="ECO:0000256" key="2">
    <source>
        <dbReference type="SAM" id="Phobius"/>
    </source>
</evidence>
<dbReference type="EMBL" id="CAIZ01000044">
    <property type="protein sequence ID" value="CCH69161.1"/>
    <property type="molecule type" value="Genomic_DNA"/>
</dbReference>
<keyword evidence="2" id="KW-0812">Transmembrane</keyword>
<feature type="region of interest" description="Disordered" evidence="1">
    <location>
        <begin position="328"/>
        <end position="363"/>
    </location>
</feature>
<proteinExistence type="predicted"/>
<gene>
    <name evidence="3" type="ORF">BN10_1380012</name>
</gene>
<evidence type="ECO:0000313" key="3">
    <source>
        <dbReference type="EMBL" id="CCH69161.1"/>
    </source>
</evidence>
<dbReference type="RefSeq" id="WP_010851911.1">
    <property type="nucleotide sequence ID" value="NZ_HF570956.1"/>
</dbReference>
<dbReference type="AlphaFoldDB" id="N0E0A6"/>
<reference evidence="3 4" key="1">
    <citation type="journal article" date="2013" name="ISME J.">
        <title>A metabolic model for members of the genus Tetrasphaera involved in enhanced biological phosphorus removal.</title>
        <authorList>
            <person name="Kristiansen R."/>
            <person name="Nguyen H.T.T."/>
            <person name="Saunders A.M."/>
            <person name="Nielsen J.L."/>
            <person name="Wimmer R."/>
            <person name="Le V.Q."/>
            <person name="McIlroy S.J."/>
            <person name="Petrovski S."/>
            <person name="Seviour R.J."/>
            <person name="Calteau A."/>
            <person name="Nielsen K.L."/>
            <person name="Nielsen P.H."/>
        </authorList>
    </citation>
    <scope>NUCLEOTIDE SEQUENCE [LARGE SCALE GENOMIC DNA]</scope>
    <source>
        <strain evidence="3 4">Lp2</strain>
    </source>
</reference>
<accession>N0E0A6</accession>
<keyword evidence="2" id="KW-0472">Membrane</keyword>
<protein>
    <recommendedName>
        <fullName evidence="5">DUF3068 domain-containing protein</fullName>
    </recommendedName>
</protein>
<evidence type="ECO:0008006" key="5">
    <source>
        <dbReference type="Google" id="ProtNLM"/>
    </source>
</evidence>
<name>N0E0A6_9MICO</name>
<evidence type="ECO:0000313" key="4">
    <source>
        <dbReference type="Proteomes" id="UP000013167"/>
    </source>
</evidence>
<keyword evidence="4" id="KW-1185">Reference proteome</keyword>
<dbReference type="HOGENOM" id="CLU_045231_2_0_11"/>
<dbReference type="STRING" id="1193181.BN10_1380012"/>
<organism evidence="3 4">
    <name type="scientific">Phycicoccus elongatus Lp2</name>
    <dbReference type="NCBI Taxonomy" id="1193181"/>
    <lineage>
        <taxon>Bacteria</taxon>
        <taxon>Bacillati</taxon>
        <taxon>Actinomycetota</taxon>
        <taxon>Actinomycetes</taxon>
        <taxon>Micrococcales</taxon>
        <taxon>Intrasporangiaceae</taxon>
        <taxon>Phycicoccus</taxon>
    </lineage>
</organism>
<feature type="transmembrane region" description="Helical" evidence="2">
    <location>
        <begin position="299"/>
        <end position="320"/>
    </location>
</feature>
<evidence type="ECO:0000256" key="1">
    <source>
        <dbReference type="SAM" id="MobiDB-lite"/>
    </source>
</evidence>
<dbReference type="Proteomes" id="UP000013167">
    <property type="component" value="Unassembled WGS sequence"/>
</dbReference>
<comment type="caution">
    <text evidence="3">The sequence shown here is derived from an EMBL/GenBank/DDBJ whole genome shotgun (WGS) entry which is preliminary data.</text>
</comment>
<dbReference type="eggNOG" id="ENOG5031U1J">
    <property type="taxonomic scope" value="Bacteria"/>
</dbReference>
<dbReference type="Pfam" id="PF11271">
    <property type="entry name" value="PorA"/>
    <property type="match status" value="1"/>
</dbReference>